<reference evidence="2 3" key="1">
    <citation type="submission" date="2020-08" db="EMBL/GenBank/DDBJ databases">
        <title>Genome sequence of Rhizobiales bacterium strain IZ6.</title>
        <authorList>
            <person name="Nakai R."/>
            <person name="Naganuma T."/>
        </authorList>
    </citation>
    <scope>NUCLEOTIDE SEQUENCE [LARGE SCALE GENOMIC DNA]</scope>
    <source>
        <strain evidence="2 3">IZ6</strain>
    </source>
</reference>
<keyword evidence="1" id="KW-0812">Transmembrane</keyword>
<dbReference type="KEGG" id="tso:IZ6_17160"/>
<dbReference type="PANTHER" id="PTHR34989">
    <property type="entry name" value="PROTEIN HDED"/>
    <property type="match status" value="1"/>
</dbReference>
<feature type="transmembrane region" description="Helical" evidence="1">
    <location>
        <begin position="163"/>
        <end position="183"/>
    </location>
</feature>
<accession>A0A6S6QV60</accession>
<evidence type="ECO:0000313" key="2">
    <source>
        <dbReference type="EMBL" id="BCJ90981.1"/>
    </source>
</evidence>
<feature type="transmembrane region" description="Helical" evidence="1">
    <location>
        <begin position="101"/>
        <end position="124"/>
    </location>
</feature>
<dbReference type="Pfam" id="PF03729">
    <property type="entry name" value="DUF308"/>
    <property type="match status" value="1"/>
</dbReference>
<sequence>MTAPVYSPAPSVSQSVRANWGWFLILGIALTIAGAFAILLPVYSTLATSLFLGVILIVAGIFQIFHAFRVKTWHGFFWDLAIGIVQIVGGAIIYMNPFAGAITITALIAGVFLAQGVTQLLLAFKVRPHDGWVWLLSSGLLALIIAFMLFARFPASSLTTPGVLAGISILFSGLSYIMIALAARKKAA</sequence>
<feature type="transmembrane region" description="Helical" evidence="1">
    <location>
        <begin position="131"/>
        <end position="151"/>
    </location>
</feature>
<dbReference type="InterPro" id="IPR005325">
    <property type="entry name" value="DUF308_memb"/>
</dbReference>
<dbReference type="EMBL" id="AP023361">
    <property type="protein sequence ID" value="BCJ90981.1"/>
    <property type="molecule type" value="Genomic_DNA"/>
</dbReference>
<evidence type="ECO:0000313" key="3">
    <source>
        <dbReference type="Proteomes" id="UP000515317"/>
    </source>
</evidence>
<feature type="transmembrane region" description="Helical" evidence="1">
    <location>
        <begin position="20"/>
        <end position="40"/>
    </location>
</feature>
<dbReference type="GO" id="GO:0005886">
    <property type="term" value="C:plasma membrane"/>
    <property type="evidence" value="ECO:0007669"/>
    <property type="project" value="TreeGrafter"/>
</dbReference>
<keyword evidence="3" id="KW-1185">Reference proteome</keyword>
<evidence type="ECO:0000256" key="1">
    <source>
        <dbReference type="SAM" id="Phobius"/>
    </source>
</evidence>
<evidence type="ECO:0008006" key="4">
    <source>
        <dbReference type="Google" id="ProtNLM"/>
    </source>
</evidence>
<proteinExistence type="predicted"/>
<keyword evidence="1" id="KW-0472">Membrane</keyword>
<gene>
    <name evidence="2" type="ORF">IZ6_17160</name>
</gene>
<feature type="transmembrane region" description="Helical" evidence="1">
    <location>
        <begin position="46"/>
        <end position="65"/>
    </location>
</feature>
<dbReference type="PANTHER" id="PTHR34989:SF1">
    <property type="entry name" value="PROTEIN HDED"/>
    <property type="match status" value="1"/>
</dbReference>
<feature type="transmembrane region" description="Helical" evidence="1">
    <location>
        <begin position="77"/>
        <end position="95"/>
    </location>
</feature>
<dbReference type="InterPro" id="IPR052712">
    <property type="entry name" value="Acid_resist_chaperone_HdeD"/>
</dbReference>
<name>A0A6S6QV60_9HYPH</name>
<protein>
    <recommendedName>
        <fullName evidence="4">HdeD family acid-resistance protein</fullName>
    </recommendedName>
</protein>
<organism evidence="2 3">
    <name type="scientific">Terrihabitans soli</name>
    <dbReference type="NCBI Taxonomy" id="708113"/>
    <lineage>
        <taxon>Bacteria</taxon>
        <taxon>Pseudomonadati</taxon>
        <taxon>Pseudomonadota</taxon>
        <taxon>Alphaproteobacteria</taxon>
        <taxon>Hyphomicrobiales</taxon>
        <taxon>Terrihabitans</taxon>
    </lineage>
</organism>
<keyword evidence="1" id="KW-1133">Transmembrane helix</keyword>
<dbReference type="Proteomes" id="UP000515317">
    <property type="component" value="Chromosome"/>
</dbReference>
<dbReference type="RefSeq" id="WP_222874665.1">
    <property type="nucleotide sequence ID" value="NZ_AP023361.1"/>
</dbReference>
<dbReference type="AlphaFoldDB" id="A0A6S6QV60"/>